<dbReference type="KEGG" id="lrz:BJI69_00645"/>
<organism evidence="1 2">
    <name type="scientific">Luteibacter rhizovicinus DSM 16549</name>
    <dbReference type="NCBI Taxonomy" id="1440763"/>
    <lineage>
        <taxon>Bacteria</taxon>
        <taxon>Pseudomonadati</taxon>
        <taxon>Pseudomonadota</taxon>
        <taxon>Gammaproteobacteria</taxon>
        <taxon>Lysobacterales</taxon>
        <taxon>Rhodanobacteraceae</taxon>
        <taxon>Luteibacter</taxon>
    </lineage>
</organism>
<gene>
    <name evidence="1" type="ORF">BJI69_00645</name>
</gene>
<keyword evidence="2" id="KW-1185">Reference proteome</keyword>
<evidence type="ECO:0000313" key="1">
    <source>
        <dbReference type="EMBL" id="APG02556.1"/>
    </source>
</evidence>
<dbReference type="STRING" id="1440763.BJI69_00645"/>
<reference evidence="2" key="1">
    <citation type="submission" date="2016-09" db="EMBL/GenBank/DDBJ databases">
        <authorList>
            <person name="Lysoe E."/>
        </authorList>
    </citation>
    <scope>NUCLEOTIDE SEQUENCE [LARGE SCALE GENOMIC DNA]</scope>
    <source>
        <strain evidence="2">LJ96T</strain>
    </source>
</reference>
<sequence length="245" mass="27061">MSVQELFPAPYSERGEGFVVQAVTHWLRVAPGRVLFGLKAGGLPVALPDRPAGLSHAGVEAKVDGHVTVCDDVSSVWLREHPEVTDRYIVALRQVMKHPRARLDGFAVHAIFTGTIELFVGSRMDRVELALDDEDGTYERAMDLLRNAPRDVRTAFAMPPEPGMGSFEDPEFLAGEQAWIDGERVLIEFLPDEGGRLETVAMDRDMHRRCNRASVASHDRCVPAYPERTFAADLSALAFASSFSL</sequence>
<dbReference type="Proteomes" id="UP000182987">
    <property type="component" value="Chromosome"/>
</dbReference>
<dbReference type="AlphaFoldDB" id="A0A0G9HC55"/>
<dbReference type="EMBL" id="CP017480">
    <property type="protein sequence ID" value="APG02556.1"/>
    <property type="molecule type" value="Genomic_DNA"/>
</dbReference>
<dbReference type="PATRIC" id="fig|1440763.5.peg.1615"/>
<accession>A0A0G9HC55</accession>
<protein>
    <submittedName>
        <fullName evidence="1">Uncharacterized protein</fullName>
    </submittedName>
</protein>
<dbReference type="RefSeq" id="WP_046967398.1">
    <property type="nucleotide sequence ID" value="NZ_JPLB01000028.1"/>
</dbReference>
<proteinExistence type="predicted"/>
<evidence type="ECO:0000313" key="2">
    <source>
        <dbReference type="Proteomes" id="UP000182987"/>
    </source>
</evidence>
<name>A0A0G9HC55_9GAMM</name>